<dbReference type="GO" id="GO:0004018">
    <property type="term" value="F:N6-(1,2-dicarboxyethyl)AMP AMP-lyase (fumarate-forming) activity"/>
    <property type="evidence" value="ECO:0007669"/>
    <property type="project" value="TreeGrafter"/>
</dbReference>
<dbReference type="PANTHER" id="PTHR43172">
    <property type="entry name" value="ADENYLOSUCCINATE LYASE"/>
    <property type="match status" value="1"/>
</dbReference>
<dbReference type="EMBL" id="LBIC01000011">
    <property type="protein sequence ID" value="KKW90250.1"/>
    <property type="molecule type" value="Genomic_DNA"/>
</dbReference>
<dbReference type="STRING" id="56193.YP76_21095"/>
<reference evidence="3 4" key="1">
    <citation type="submission" date="2015-04" db="EMBL/GenBank/DDBJ databases">
        <title>Genome sequence of aromatic hydrocarbons-degrading Sphingobium chungbukense DJ77.</title>
        <authorList>
            <person name="Kim Y.-C."/>
            <person name="Chae J.-C."/>
        </authorList>
    </citation>
    <scope>NUCLEOTIDE SEQUENCE [LARGE SCALE GENOMIC DNA]</scope>
    <source>
        <strain evidence="3 4">DJ77</strain>
    </source>
</reference>
<sequence>MIDSRIFGHLWSTPESHSIFDEDARVRRWVDVLIALAQSQAEIGLIPTKAAEEIAELAQCDLPIESIAEATRTTGHSTLGLIQVLQGLLSPVAAPFVYYGATVQDITDTSQVLELAATGALLWRDLRIIEDRLLGLAVTHRTTPMAGRTHGQLGSPIPLGFKMASWADQIGRDLSRLDDGRERWLTGQFGGAVGTLGFFGGEGLPLRQAFCRRLGLAEPAISWLSARDRFSDFASAAAIAASTLARIANEVYGLQRREIGELGERPAARTVGSITMPHKRNPENSEQIVTLAQLARAQSALLTDALVHEHERDGRAWKLEWSVFPTLCHSVLTAASLTKALLDGLEVDPRAMARNLALVPASEHLLSLMSERLGKHVAQQTLQQAYRRAAEDRLSLAEALEGVATSDELEAIANVDLGSGPEMVDRVVAAARMRRQSEPEDWR</sequence>
<dbReference type="Gene3D" id="1.20.200.10">
    <property type="entry name" value="Fumarase/aspartase (Central domain)"/>
    <property type="match status" value="1"/>
</dbReference>
<dbReference type="GO" id="GO:0044208">
    <property type="term" value="P:'de novo' AMP biosynthetic process"/>
    <property type="evidence" value="ECO:0007669"/>
    <property type="project" value="TreeGrafter"/>
</dbReference>
<organism evidence="3 4">
    <name type="scientific">Sphingobium chungbukense</name>
    <dbReference type="NCBI Taxonomy" id="56193"/>
    <lineage>
        <taxon>Bacteria</taxon>
        <taxon>Pseudomonadati</taxon>
        <taxon>Pseudomonadota</taxon>
        <taxon>Alphaproteobacteria</taxon>
        <taxon>Sphingomonadales</taxon>
        <taxon>Sphingomonadaceae</taxon>
        <taxon>Sphingobium</taxon>
    </lineage>
</organism>
<dbReference type="CDD" id="cd01597">
    <property type="entry name" value="pCLME"/>
    <property type="match status" value="1"/>
</dbReference>
<dbReference type="Proteomes" id="UP000033874">
    <property type="component" value="Unassembled WGS sequence"/>
</dbReference>
<dbReference type="PANTHER" id="PTHR43172:SF1">
    <property type="entry name" value="ADENYLOSUCCINATE LYASE"/>
    <property type="match status" value="1"/>
</dbReference>
<proteinExistence type="predicted"/>
<evidence type="ECO:0000313" key="3">
    <source>
        <dbReference type="EMBL" id="KKW90250.1"/>
    </source>
</evidence>
<dbReference type="RefSeq" id="WP_046765612.1">
    <property type="nucleotide sequence ID" value="NZ_LBIC01000011.1"/>
</dbReference>
<comment type="caution">
    <text evidence="3">The sequence shown here is derived from an EMBL/GenBank/DDBJ whole genome shotgun (WGS) entry which is preliminary data.</text>
</comment>
<dbReference type="InterPro" id="IPR022761">
    <property type="entry name" value="Fumarate_lyase_N"/>
</dbReference>
<dbReference type="InterPro" id="IPR000362">
    <property type="entry name" value="Fumarate_lyase_fam"/>
</dbReference>
<dbReference type="PRINTS" id="PR00145">
    <property type="entry name" value="ARGSUCLYASE"/>
</dbReference>
<accession>A0A0M3AK86</accession>
<dbReference type="InterPro" id="IPR008948">
    <property type="entry name" value="L-Aspartase-like"/>
</dbReference>
<dbReference type="SUPFAM" id="SSF48557">
    <property type="entry name" value="L-aspartase-like"/>
    <property type="match status" value="1"/>
</dbReference>
<dbReference type="PATRIC" id="fig|56193.3.peg.4435"/>
<dbReference type="Gene3D" id="1.10.40.30">
    <property type="entry name" value="Fumarase/aspartase (C-terminal domain)"/>
    <property type="match status" value="1"/>
</dbReference>
<evidence type="ECO:0000313" key="4">
    <source>
        <dbReference type="Proteomes" id="UP000033874"/>
    </source>
</evidence>
<protein>
    <recommendedName>
        <fullName evidence="2">Fumarate lyase N-terminal domain-containing protein</fullName>
    </recommendedName>
</protein>
<evidence type="ECO:0000259" key="2">
    <source>
        <dbReference type="Pfam" id="PF00206"/>
    </source>
</evidence>
<name>A0A0M3AK86_9SPHN</name>
<keyword evidence="1" id="KW-0456">Lyase</keyword>
<dbReference type="AlphaFoldDB" id="A0A0M3AK86"/>
<keyword evidence="4" id="KW-1185">Reference proteome</keyword>
<dbReference type="InterPro" id="IPR020557">
    <property type="entry name" value="Fumarate_lyase_CS"/>
</dbReference>
<dbReference type="GO" id="GO:0005829">
    <property type="term" value="C:cytosol"/>
    <property type="evidence" value="ECO:0007669"/>
    <property type="project" value="TreeGrafter"/>
</dbReference>
<dbReference type="GO" id="GO:0070626">
    <property type="term" value="F:(S)-2-(5-amino-1-(5-phospho-D-ribosyl)imidazole-4-carboxamido) succinate lyase (fumarate-forming) activity"/>
    <property type="evidence" value="ECO:0007669"/>
    <property type="project" value="TreeGrafter"/>
</dbReference>
<gene>
    <name evidence="3" type="ORF">YP76_21095</name>
</gene>
<feature type="domain" description="Fumarate lyase N-terminal" evidence="2">
    <location>
        <begin position="16"/>
        <end position="291"/>
    </location>
</feature>
<dbReference type="PROSITE" id="PS00163">
    <property type="entry name" value="FUMARATE_LYASES"/>
    <property type="match status" value="1"/>
</dbReference>
<dbReference type="Pfam" id="PF00206">
    <property type="entry name" value="Lyase_1"/>
    <property type="match status" value="1"/>
</dbReference>
<dbReference type="PRINTS" id="PR00149">
    <property type="entry name" value="FUMRATELYASE"/>
</dbReference>
<evidence type="ECO:0000256" key="1">
    <source>
        <dbReference type="ARBA" id="ARBA00023239"/>
    </source>
</evidence>